<dbReference type="SUPFAM" id="SSF47240">
    <property type="entry name" value="Ferritin-like"/>
    <property type="match status" value="1"/>
</dbReference>
<dbReference type="InterPro" id="IPR003251">
    <property type="entry name" value="Rr_diiron-bd_dom"/>
</dbReference>
<feature type="domain" description="Rubrerythrin diiron-binding" evidence="1">
    <location>
        <begin position="111"/>
        <end position="161"/>
    </location>
</feature>
<evidence type="ECO:0000259" key="1">
    <source>
        <dbReference type="Pfam" id="PF02915"/>
    </source>
</evidence>
<dbReference type="PANTHER" id="PTHR33531:SF7">
    <property type="entry name" value="HYPOTHETICAL MEMBRANE PROTEIN, CONSERVED"/>
    <property type="match status" value="1"/>
</dbReference>
<reference evidence="2 3" key="1">
    <citation type="submission" date="2023-07" db="EMBL/GenBank/DDBJ databases">
        <title>The novel representative of Negativicutes class, Anaeroselena agilis gen. nov. sp. nov.</title>
        <authorList>
            <person name="Prokofeva M.I."/>
            <person name="Elcheninov A.G."/>
            <person name="Klyukina A."/>
            <person name="Kublanov I.V."/>
            <person name="Frolov E.N."/>
            <person name="Podosokorskaya O.A."/>
        </authorList>
    </citation>
    <scope>NUCLEOTIDE SEQUENCE [LARGE SCALE GENOMIC DNA]</scope>
    <source>
        <strain evidence="2 3">4137-cl</strain>
    </source>
</reference>
<comment type="caution">
    <text evidence="2">The sequence shown here is derived from an EMBL/GenBank/DDBJ whole genome shotgun (WGS) entry which is preliminary data.</text>
</comment>
<name>A0ABU3NXA2_9FIRM</name>
<evidence type="ECO:0000313" key="2">
    <source>
        <dbReference type="EMBL" id="MDT8900873.1"/>
    </source>
</evidence>
<protein>
    <submittedName>
        <fullName evidence="2">Ferritin family protein</fullName>
    </submittedName>
</protein>
<dbReference type="Gene3D" id="1.20.1260.10">
    <property type="match status" value="1"/>
</dbReference>
<organism evidence="2 3">
    <name type="scientific">Anaeroselena agilis</name>
    <dbReference type="NCBI Taxonomy" id="3063788"/>
    <lineage>
        <taxon>Bacteria</taxon>
        <taxon>Bacillati</taxon>
        <taxon>Bacillota</taxon>
        <taxon>Negativicutes</taxon>
        <taxon>Acetonemataceae</taxon>
        <taxon>Anaeroselena</taxon>
    </lineage>
</organism>
<dbReference type="Proteomes" id="UP001254848">
    <property type="component" value="Unassembled WGS sequence"/>
</dbReference>
<dbReference type="EMBL" id="JAUOZS010000001">
    <property type="protein sequence ID" value="MDT8900873.1"/>
    <property type="molecule type" value="Genomic_DNA"/>
</dbReference>
<dbReference type="CDD" id="cd01045">
    <property type="entry name" value="Ferritin_like_AB"/>
    <property type="match status" value="1"/>
</dbReference>
<dbReference type="InterPro" id="IPR009078">
    <property type="entry name" value="Ferritin-like_SF"/>
</dbReference>
<sequence>MANMFSDLEGVRIAMAMEARGRDFYQQAYQLTPNPTHKELFLWLKNEEIHHLTRFTALFEMLENRKEAHSAEYLFDTDTSRYLTVIAEEHVFPKPNDAGEQFAGLTSVQAILQAALQAEKDSVLFYDELAAKAKFPEARDVFRLLKGEEQAHVVKIREMVDAWA</sequence>
<keyword evidence="3" id="KW-1185">Reference proteome</keyword>
<proteinExistence type="predicted"/>
<evidence type="ECO:0000313" key="3">
    <source>
        <dbReference type="Proteomes" id="UP001254848"/>
    </source>
</evidence>
<dbReference type="InterPro" id="IPR012347">
    <property type="entry name" value="Ferritin-like"/>
</dbReference>
<gene>
    <name evidence="2" type="ORF">Q4T40_06450</name>
</gene>
<dbReference type="Pfam" id="PF02915">
    <property type="entry name" value="Rubrerythrin"/>
    <property type="match status" value="1"/>
</dbReference>
<dbReference type="RefSeq" id="WP_413779405.1">
    <property type="nucleotide sequence ID" value="NZ_JAUOZS010000001.1"/>
</dbReference>
<accession>A0ABU3NXA2</accession>
<dbReference type="PANTHER" id="PTHR33531">
    <property type="entry name" value="RUBRERYTHRIN SUBFAMILY"/>
    <property type="match status" value="1"/>
</dbReference>